<dbReference type="InterPro" id="IPR050639">
    <property type="entry name" value="SSR_resolvase"/>
</dbReference>
<proteinExistence type="predicted"/>
<evidence type="ECO:0000313" key="3">
    <source>
        <dbReference type="EMBL" id="AXV07111.1"/>
    </source>
</evidence>
<dbReference type="Proteomes" id="UP000264006">
    <property type="component" value="Chromosome"/>
</dbReference>
<dbReference type="PROSITE" id="PS51736">
    <property type="entry name" value="RECOMBINASES_3"/>
    <property type="match status" value="1"/>
</dbReference>
<reference evidence="3 4" key="1">
    <citation type="submission" date="2018-09" db="EMBL/GenBank/DDBJ databases">
        <title>Complete genome sequence of Euzebya sp. DY32-46 isolated from seawater of Pacific Ocean.</title>
        <authorList>
            <person name="Xu L."/>
            <person name="Wu Y.-H."/>
            <person name="Xu X.-W."/>
        </authorList>
    </citation>
    <scope>NUCLEOTIDE SEQUENCE [LARGE SCALE GENOMIC DNA]</scope>
    <source>
        <strain evidence="3 4">DY32-46</strain>
    </source>
</reference>
<dbReference type="EMBL" id="CP031165">
    <property type="protein sequence ID" value="AXV07111.1"/>
    <property type="molecule type" value="Genomic_DNA"/>
</dbReference>
<dbReference type="Gene3D" id="3.90.1750.20">
    <property type="entry name" value="Putative Large Serine Recombinase, Chain B, Domain 2"/>
    <property type="match status" value="1"/>
</dbReference>
<feature type="domain" description="Recombinase" evidence="2">
    <location>
        <begin position="157"/>
        <end position="295"/>
    </location>
</feature>
<gene>
    <name evidence="3" type="ORF">DVS28_a2430</name>
</gene>
<organism evidence="3 4">
    <name type="scientific">Euzebya pacifica</name>
    <dbReference type="NCBI Taxonomy" id="1608957"/>
    <lineage>
        <taxon>Bacteria</taxon>
        <taxon>Bacillati</taxon>
        <taxon>Actinomycetota</taxon>
        <taxon>Nitriliruptoria</taxon>
        <taxon>Euzebyales</taxon>
    </lineage>
</organism>
<dbReference type="InterPro" id="IPR011109">
    <property type="entry name" value="DNA_bind_recombinase_dom"/>
</dbReference>
<dbReference type="PROSITE" id="PS51737">
    <property type="entry name" value="RECOMBINASE_DNA_BIND"/>
    <property type="match status" value="1"/>
</dbReference>
<keyword evidence="4" id="KW-1185">Reference proteome</keyword>
<feature type="domain" description="Resolvase/invertase-type recombinase catalytic" evidence="1">
    <location>
        <begin position="2"/>
        <end position="150"/>
    </location>
</feature>
<dbReference type="RefSeq" id="WP_114591661.1">
    <property type="nucleotide sequence ID" value="NZ_CP031165.1"/>
</dbReference>
<evidence type="ECO:0000313" key="4">
    <source>
        <dbReference type="Proteomes" id="UP000264006"/>
    </source>
</evidence>
<evidence type="ECO:0000259" key="1">
    <source>
        <dbReference type="PROSITE" id="PS51736"/>
    </source>
</evidence>
<dbReference type="KEGG" id="euz:DVS28_a2430"/>
<dbReference type="Pfam" id="PF00239">
    <property type="entry name" value="Resolvase"/>
    <property type="match status" value="1"/>
</dbReference>
<accession>A0A346XY14</accession>
<dbReference type="GO" id="GO:0003677">
    <property type="term" value="F:DNA binding"/>
    <property type="evidence" value="ECO:0007669"/>
    <property type="project" value="InterPro"/>
</dbReference>
<dbReference type="SMART" id="SM00857">
    <property type="entry name" value="Resolvase"/>
    <property type="match status" value="1"/>
</dbReference>
<dbReference type="AlphaFoldDB" id="A0A346XY14"/>
<dbReference type="PANTHER" id="PTHR30461:SF23">
    <property type="entry name" value="DNA RECOMBINASE-RELATED"/>
    <property type="match status" value="1"/>
</dbReference>
<dbReference type="SUPFAM" id="SSF53041">
    <property type="entry name" value="Resolvase-like"/>
    <property type="match status" value="1"/>
</dbReference>
<dbReference type="Gene3D" id="3.40.50.1390">
    <property type="entry name" value="Resolvase, N-terminal catalytic domain"/>
    <property type="match status" value="1"/>
</dbReference>
<dbReference type="GO" id="GO:0000150">
    <property type="term" value="F:DNA strand exchange activity"/>
    <property type="evidence" value="ECO:0007669"/>
    <property type="project" value="InterPro"/>
</dbReference>
<sequence>MKAGLYARISQDEHGTEKGVQRQLEDARAVAEARGWEVVGEWADNDVSAYSGATRPGYQALMESAAAGEFDRIVVYMTSRLWRSRRERAEAMDLLADRRISVAAVSGPELELASASGRMVAGILGEFDTAESAIKGERVARAALQRAQEGRASGPVLYGWRREPVLDDEGRQVSFRDVEDEDQADIVRELVDRIIAGESMKGIGEDFNRRGVPVPSGRAGVKWRAGTVRKLALRPANIAKRVHHGLKRDRLGRRAPRHSGPCVDACIIGDAAWPPIIEEERHREVVALLTNNSRRTTIATNNRVHLLTYGIGRCGVCGADLRVKSWRYHRKRTGQTVQRTL</sequence>
<dbReference type="InterPro" id="IPR006119">
    <property type="entry name" value="Resolv_N"/>
</dbReference>
<dbReference type="Pfam" id="PF07508">
    <property type="entry name" value="Recombinase"/>
    <property type="match status" value="1"/>
</dbReference>
<evidence type="ECO:0000259" key="2">
    <source>
        <dbReference type="PROSITE" id="PS51737"/>
    </source>
</evidence>
<dbReference type="InterPro" id="IPR036162">
    <property type="entry name" value="Resolvase-like_N_sf"/>
</dbReference>
<dbReference type="PANTHER" id="PTHR30461">
    <property type="entry name" value="DNA-INVERTASE FROM LAMBDOID PROPHAGE"/>
    <property type="match status" value="1"/>
</dbReference>
<protein>
    <submittedName>
        <fullName evidence="3">Putative phiRv1 integrase</fullName>
    </submittedName>
</protein>
<name>A0A346XY14_9ACTN</name>
<dbReference type="OrthoDB" id="4500247at2"/>
<dbReference type="InterPro" id="IPR038109">
    <property type="entry name" value="DNA_bind_recomb_sf"/>
</dbReference>
<dbReference type="CDD" id="cd00338">
    <property type="entry name" value="Ser_Recombinase"/>
    <property type="match status" value="1"/>
</dbReference>